<name>A0A2V1DJV8_9PLEO</name>
<keyword evidence="3" id="KW-1185">Reference proteome</keyword>
<dbReference type="EMBL" id="KZ805436">
    <property type="protein sequence ID" value="PVH97414.1"/>
    <property type="molecule type" value="Genomic_DNA"/>
</dbReference>
<feature type="domain" description="Methyltransferase" evidence="1">
    <location>
        <begin position="48"/>
        <end position="142"/>
    </location>
</feature>
<organism evidence="2 3">
    <name type="scientific">Periconia macrospinosa</name>
    <dbReference type="NCBI Taxonomy" id="97972"/>
    <lineage>
        <taxon>Eukaryota</taxon>
        <taxon>Fungi</taxon>
        <taxon>Dikarya</taxon>
        <taxon>Ascomycota</taxon>
        <taxon>Pezizomycotina</taxon>
        <taxon>Dothideomycetes</taxon>
        <taxon>Pleosporomycetidae</taxon>
        <taxon>Pleosporales</taxon>
        <taxon>Massarineae</taxon>
        <taxon>Periconiaceae</taxon>
        <taxon>Periconia</taxon>
    </lineage>
</organism>
<gene>
    <name evidence="2" type="ORF">DM02DRAFT_597673</name>
</gene>
<dbReference type="Proteomes" id="UP000244855">
    <property type="component" value="Unassembled WGS sequence"/>
</dbReference>
<dbReference type="InterPro" id="IPR041698">
    <property type="entry name" value="Methyltransf_25"/>
</dbReference>
<dbReference type="SUPFAM" id="SSF53335">
    <property type="entry name" value="S-adenosyl-L-methionine-dependent methyltransferases"/>
    <property type="match status" value="1"/>
</dbReference>
<dbReference type="OrthoDB" id="417697at2759"/>
<protein>
    <recommendedName>
        <fullName evidence="1">Methyltransferase domain-containing protein</fullName>
    </recommendedName>
</protein>
<reference evidence="2 3" key="1">
    <citation type="journal article" date="2018" name="Sci. Rep.">
        <title>Comparative genomics provides insights into the lifestyle and reveals functional heterogeneity of dark septate endophytic fungi.</title>
        <authorList>
            <person name="Knapp D.G."/>
            <person name="Nemeth J.B."/>
            <person name="Barry K."/>
            <person name="Hainaut M."/>
            <person name="Henrissat B."/>
            <person name="Johnson J."/>
            <person name="Kuo A."/>
            <person name="Lim J.H.P."/>
            <person name="Lipzen A."/>
            <person name="Nolan M."/>
            <person name="Ohm R.A."/>
            <person name="Tamas L."/>
            <person name="Grigoriev I.V."/>
            <person name="Spatafora J.W."/>
            <person name="Nagy L.G."/>
            <person name="Kovacs G.M."/>
        </authorList>
    </citation>
    <scope>NUCLEOTIDE SEQUENCE [LARGE SCALE GENOMIC DNA]</scope>
    <source>
        <strain evidence="2 3">DSE2036</strain>
    </source>
</reference>
<dbReference type="STRING" id="97972.A0A2V1DJV8"/>
<evidence type="ECO:0000313" key="2">
    <source>
        <dbReference type="EMBL" id="PVH97414.1"/>
    </source>
</evidence>
<accession>A0A2V1DJV8</accession>
<dbReference type="AlphaFoldDB" id="A0A2V1DJV8"/>
<evidence type="ECO:0000313" key="3">
    <source>
        <dbReference type="Proteomes" id="UP000244855"/>
    </source>
</evidence>
<dbReference type="InterPro" id="IPR029063">
    <property type="entry name" value="SAM-dependent_MTases_sf"/>
</dbReference>
<evidence type="ECO:0000259" key="1">
    <source>
        <dbReference type="Pfam" id="PF13649"/>
    </source>
</evidence>
<proteinExistence type="predicted"/>
<dbReference type="Pfam" id="PF13649">
    <property type="entry name" value="Methyltransf_25"/>
    <property type="match status" value="1"/>
</dbReference>
<sequence length="270" mass="30460">MSPIEQYKAGTNFISAAKMNYTHYFLKQLTGWTLHPNTGIQGKKSVRIADMGSQTAVWAIDVAEDQSFEADVHAFDISNKFFPPTPWLPPNVTLHRQDICSKFPSTLLETFDVVHFRLFIMLDEENIRSMVKSAISLLKPGGYIQWIEHDKTGLKPITASKDQDTSAVEALIELEKNPFPNYNFRWINSIAPVMAAEGLDVVVEERIETRASLLTQMHELHLIALLDIPRGMSETVDTFKANYFDDLASDNAKGIASVDNFKIIIARKPM</sequence>
<dbReference type="CDD" id="cd02440">
    <property type="entry name" value="AdoMet_MTases"/>
    <property type="match status" value="1"/>
</dbReference>
<dbReference type="Gene3D" id="3.40.50.150">
    <property type="entry name" value="Vaccinia Virus protein VP39"/>
    <property type="match status" value="1"/>
</dbReference>